<proteinExistence type="predicted"/>
<dbReference type="RefSeq" id="WP_213355433.1">
    <property type="nucleotide sequence ID" value="NZ_JAHBGB010000044.1"/>
</dbReference>
<evidence type="ECO:0000313" key="1">
    <source>
        <dbReference type="EMBL" id="MFD2138830.1"/>
    </source>
</evidence>
<gene>
    <name evidence="1" type="ORF">ACFSNC_00310</name>
</gene>
<accession>A0ABW4YRC3</accession>
<dbReference type="Proteomes" id="UP001597299">
    <property type="component" value="Unassembled WGS sequence"/>
</dbReference>
<comment type="caution">
    <text evidence="1">The sequence shown here is derived from an EMBL/GenBank/DDBJ whole genome shotgun (WGS) entry which is preliminary data.</text>
</comment>
<evidence type="ECO:0000313" key="2">
    <source>
        <dbReference type="Proteomes" id="UP001597299"/>
    </source>
</evidence>
<protein>
    <submittedName>
        <fullName evidence="1">Uncharacterized protein</fullName>
    </submittedName>
</protein>
<sequence>MSASSRCPHNDVDFNLNLASFGDTNLRYLEMTGRCKLCGAGIRFRGPVGMGPDCAGIALDGSEVRIPLLFGDEELEGRPIGYSVSVGGAA</sequence>
<keyword evidence="2" id="KW-1185">Reference proteome</keyword>
<reference evidence="2" key="1">
    <citation type="journal article" date="2019" name="Int. J. Syst. Evol. Microbiol.">
        <title>The Global Catalogue of Microorganisms (GCM) 10K type strain sequencing project: providing services to taxonomists for standard genome sequencing and annotation.</title>
        <authorList>
            <consortium name="The Broad Institute Genomics Platform"/>
            <consortium name="The Broad Institute Genome Sequencing Center for Infectious Disease"/>
            <person name="Wu L."/>
            <person name="Ma J."/>
        </authorList>
    </citation>
    <scope>NUCLEOTIDE SEQUENCE [LARGE SCALE GENOMIC DNA]</scope>
    <source>
        <strain evidence="2">CCM 7435</strain>
    </source>
</reference>
<name>A0ABW4YRC3_9HYPH</name>
<dbReference type="EMBL" id="JBHUHD010000001">
    <property type="protein sequence ID" value="MFD2138830.1"/>
    <property type="molecule type" value="Genomic_DNA"/>
</dbReference>
<organism evidence="1 2">
    <name type="scientific">Ancylobacter oerskovii</name>
    <dbReference type="NCBI Taxonomy" id="459519"/>
    <lineage>
        <taxon>Bacteria</taxon>
        <taxon>Pseudomonadati</taxon>
        <taxon>Pseudomonadota</taxon>
        <taxon>Alphaproteobacteria</taxon>
        <taxon>Hyphomicrobiales</taxon>
        <taxon>Xanthobacteraceae</taxon>
        <taxon>Ancylobacter</taxon>
    </lineage>
</organism>